<dbReference type="SUPFAM" id="SSF55620">
    <property type="entry name" value="Tetrahydrobiopterin biosynthesis enzymes-like"/>
    <property type="match status" value="1"/>
</dbReference>
<comment type="caution">
    <text evidence="11">The sequence shown here is derived from an EMBL/GenBank/DDBJ whole genome shotgun (WGS) entry which is preliminary data.</text>
</comment>
<evidence type="ECO:0000256" key="10">
    <source>
        <dbReference type="ARBA" id="ARBA00048807"/>
    </source>
</evidence>
<dbReference type="InterPro" id="IPR038418">
    <property type="entry name" value="6-PTP_synth/QueD_sf"/>
</dbReference>
<dbReference type="Gene3D" id="3.30.479.10">
    <property type="entry name" value="6-pyruvoyl tetrahydropterin synthase/QueD"/>
    <property type="match status" value="1"/>
</dbReference>
<evidence type="ECO:0000256" key="9">
    <source>
        <dbReference type="ARBA" id="ARBA00031449"/>
    </source>
</evidence>
<evidence type="ECO:0000313" key="11">
    <source>
        <dbReference type="EMBL" id="CCH78063.1"/>
    </source>
</evidence>
<accession>A0A077LVV4</accession>
<comment type="similarity">
    <text evidence="3">Belongs to the PTPS family. QueD subfamily.</text>
</comment>
<dbReference type="Pfam" id="PF01242">
    <property type="entry name" value="PTPS"/>
    <property type="match status" value="1"/>
</dbReference>
<dbReference type="AlphaFoldDB" id="A0A077LVV4"/>
<dbReference type="EMBL" id="CAJB01000166">
    <property type="protein sequence ID" value="CCH78063.1"/>
    <property type="molecule type" value="Genomic_DNA"/>
</dbReference>
<evidence type="ECO:0000256" key="4">
    <source>
        <dbReference type="ARBA" id="ARBA00012982"/>
    </source>
</evidence>
<comment type="pathway">
    <text evidence="2">Purine metabolism; 7-cyano-7-deazaguanine biosynthesis.</text>
</comment>
<keyword evidence="8" id="KW-0456">Lyase</keyword>
<evidence type="ECO:0000256" key="6">
    <source>
        <dbReference type="ARBA" id="ARBA00022723"/>
    </source>
</evidence>
<protein>
    <recommendedName>
        <fullName evidence="5">6-carboxy-5,6,7,8-tetrahydropterin synthase</fullName>
        <ecNumber evidence="4">4.1.2.50</ecNumber>
    </recommendedName>
    <alternativeName>
        <fullName evidence="9">Queuosine biosynthesis protein QueD</fullName>
    </alternativeName>
</protein>
<name>A0A077LVV4_9MICO</name>
<evidence type="ECO:0000256" key="3">
    <source>
        <dbReference type="ARBA" id="ARBA00008900"/>
    </source>
</evidence>
<gene>
    <name evidence="11" type="ORF">BN12_2480003</name>
</gene>
<sequence>MPHDLLPGGRRIVARARRREEPTMFAMTVRDHMMVAHSLRGEVFGPAQQLHGATFVVDATFRREDLDPSGVVLDIGLASEALRSLLSGLTYRNLDDVAELRGANTTTEVLARHVADRLAEAIDRGDLGDGARGVASIAVTLHESHVAWASYERDV</sequence>
<dbReference type="PANTHER" id="PTHR12589:SF7">
    <property type="entry name" value="6-PYRUVOYL TETRAHYDROBIOPTERIN SYNTHASE"/>
    <property type="match status" value="1"/>
</dbReference>
<evidence type="ECO:0000256" key="5">
    <source>
        <dbReference type="ARBA" id="ARBA00018141"/>
    </source>
</evidence>
<dbReference type="EC" id="4.1.2.50" evidence="4"/>
<keyword evidence="6" id="KW-0479">Metal-binding</keyword>
<comment type="catalytic activity">
    <reaction evidence="10">
        <text>7,8-dihydroneopterin 3'-triphosphate + H2O = 6-carboxy-5,6,7,8-tetrahydropterin + triphosphate + acetaldehyde + 2 H(+)</text>
        <dbReference type="Rhea" id="RHEA:27966"/>
        <dbReference type="ChEBI" id="CHEBI:15343"/>
        <dbReference type="ChEBI" id="CHEBI:15377"/>
        <dbReference type="ChEBI" id="CHEBI:15378"/>
        <dbReference type="ChEBI" id="CHEBI:18036"/>
        <dbReference type="ChEBI" id="CHEBI:58462"/>
        <dbReference type="ChEBI" id="CHEBI:61032"/>
        <dbReference type="EC" id="4.1.2.50"/>
    </reaction>
</comment>
<keyword evidence="7" id="KW-0862">Zinc</keyword>
<dbReference type="GO" id="GO:0046872">
    <property type="term" value="F:metal ion binding"/>
    <property type="evidence" value="ECO:0007669"/>
    <property type="project" value="UniProtKB-KW"/>
</dbReference>
<comment type="cofactor">
    <cofactor evidence="1">
        <name>Zn(2+)</name>
        <dbReference type="ChEBI" id="CHEBI:29105"/>
    </cofactor>
</comment>
<evidence type="ECO:0000313" key="12">
    <source>
        <dbReference type="Proteomes" id="UP000035721"/>
    </source>
</evidence>
<organism evidence="11 12">
    <name type="scientific">Nostocoides japonicum T1-X7</name>
    <dbReference type="NCBI Taxonomy" id="1194083"/>
    <lineage>
        <taxon>Bacteria</taxon>
        <taxon>Bacillati</taxon>
        <taxon>Actinomycetota</taxon>
        <taxon>Actinomycetes</taxon>
        <taxon>Micrococcales</taxon>
        <taxon>Intrasporangiaceae</taxon>
        <taxon>Nostocoides</taxon>
    </lineage>
</organism>
<evidence type="ECO:0000256" key="7">
    <source>
        <dbReference type="ARBA" id="ARBA00022833"/>
    </source>
</evidence>
<reference evidence="11 12" key="1">
    <citation type="journal article" date="2013" name="ISME J.">
        <title>A metabolic model for members of the genus Tetrasphaera involved in enhanced biological phosphorus removal.</title>
        <authorList>
            <person name="Kristiansen R."/>
            <person name="Nguyen H.T.T."/>
            <person name="Saunders A.M."/>
            <person name="Nielsen J.L."/>
            <person name="Wimmer R."/>
            <person name="Le V.Q."/>
            <person name="McIlroy S.J."/>
            <person name="Petrovski S."/>
            <person name="Seviour R.J."/>
            <person name="Calteau A."/>
            <person name="Nielsen K.L."/>
            <person name="Nielsen P.H."/>
        </authorList>
    </citation>
    <scope>NUCLEOTIDE SEQUENCE [LARGE SCALE GENOMIC DNA]</scope>
    <source>
        <strain evidence="11 12">T1-X7</strain>
    </source>
</reference>
<dbReference type="STRING" id="1194083.BN12_2480003"/>
<evidence type="ECO:0000256" key="8">
    <source>
        <dbReference type="ARBA" id="ARBA00023239"/>
    </source>
</evidence>
<proteinExistence type="inferred from homology"/>
<dbReference type="UniPathway" id="UPA00391"/>
<evidence type="ECO:0000256" key="2">
    <source>
        <dbReference type="ARBA" id="ARBA00005061"/>
    </source>
</evidence>
<dbReference type="GO" id="GO:0070497">
    <property type="term" value="F:6-carboxytetrahydropterin synthase activity"/>
    <property type="evidence" value="ECO:0007669"/>
    <property type="project" value="UniProtKB-EC"/>
</dbReference>
<dbReference type="PANTHER" id="PTHR12589">
    <property type="entry name" value="PYRUVOYL TETRAHYDROBIOPTERIN SYNTHASE"/>
    <property type="match status" value="1"/>
</dbReference>
<keyword evidence="12" id="KW-1185">Reference proteome</keyword>
<dbReference type="Proteomes" id="UP000035721">
    <property type="component" value="Unassembled WGS sequence"/>
</dbReference>
<dbReference type="InterPro" id="IPR007115">
    <property type="entry name" value="6-PTP_synth/QueD"/>
</dbReference>
<evidence type="ECO:0000256" key="1">
    <source>
        <dbReference type="ARBA" id="ARBA00001947"/>
    </source>
</evidence>